<organism evidence="14 15">
    <name type="scientific">Emericellopsis atlantica</name>
    <dbReference type="NCBI Taxonomy" id="2614577"/>
    <lineage>
        <taxon>Eukaryota</taxon>
        <taxon>Fungi</taxon>
        <taxon>Dikarya</taxon>
        <taxon>Ascomycota</taxon>
        <taxon>Pezizomycotina</taxon>
        <taxon>Sordariomycetes</taxon>
        <taxon>Hypocreomycetidae</taxon>
        <taxon>Hypocreales</taxon>
        <taxon>Bionectriaceae</taxon>
        <taxon>Emericellopsis</taxon>
    </lineage>
</organism>
<keyword evidence="8" id="KW-0624">Polysaccharide degradation</keyword>
<keyword evidence="4 12" id="KW-0732">Signal</keyword>
<feature type="signal peptide" evidence="12">
    <location>
        <begin position="1"/>
        <end position="21"/>
    </location>
</feature>
<keyword evidence="6" id="KW-1015">Disulfide bond</keyword>
<dbReference type="RefSeq" id="XP_046113536.1">
    <property type="nucleotide sequence ID" value="XM_046265935.1"/>
</dbReference>
<evidence type="ECO:0000256" key="5">
    <source>
        <dbReference type="ARBA" id="ARBA00023001"/>
    </source>
</evidence>
<evidence type="ECO:0000256" key="1">
    <source>
        <dbReference type="ARBA" id="ARBA00001973"/>
    </source>
</evidence>
<reference evidence="14" key="1">
    <citation type="journal article" date="2021" name="IMA Fungus">
        <title>Genomic characterization of three marine fungi, including Emericellopsis atlantica sp. nov. with signatures of a generalist lifestyle and marine biomass degradation.</title>
        <authorList>
            <person name="Hagestad O.C."/>
            <person name="Hou L."/>
            <person name="Andersen J.H."/>
            <person name="Hansen E.H."/>
            <person name="Altermark B."/>
            <person name="Li C."/>
            <person name="Kuhnert E."/>
            <person name="Cox R.J."/>
            <person name="Crous P.W."/>
            <person name="Spatafora J.W."/>
            <person name="Lail K."/>
            <person name="Amirebrahimi M."/>
            <person name="Lipzen A."/>
            <person name="Pangilinan J."/>
            <person name="Andreopoulos W."/>
            <person name="Hayes R.D."/>
            <person name="Ng V."/>
            <person name="Grigoriev I.V."/>
            <person name="Jackson S.A."/>
            <person name="Sutton T.D.S."/>
            <person name="Dobson A.D.W."/>
            <person name="Rama T."/>
        </authorList>
    </citation>
    <scope>NUCLEOTIDE SEQUENCE</scope>
    <source>
        <strain evidence="14">TS7</strain>
    </source>
</reference>
<dbReference type="InterPro" id="IPR005103">
    <property type="entry name" value="AA9_LPMO"/>
</dbReference>
<dbReference type="PANTHER" id="PTHR33353">
    <property type="entry name" value="PUTATIVE (AFU_ORTHOLOGUE AFUA_1G12560)-RELATED"/>
    <property type="match status" value="1"/>
</dbReference>
<comment type="similarity">
    <text evidence="9">Belongs to the polysaccharide monooxygenase AA9 family.</text>
</comment>
<evidence type="ECO:0000256" key="2">
    <source>
        <dbReference type="ARBA" id="ARBA00004613"/>
    </source>
</evidence>
<dbReference type="InterPro" id="IPR049892">
    <property type="entry name" value="AA9"/>
</dbReference>
<evidence type="ECO:0000256" key="7">
    <source>
        <dbReference type="ARBA" id="ARBA00023277"/>
    </source>
</evidence>
<accession>A0A9P8CK25</accession>
<sequence length="253" mass="27197">MAPYTTTTILAALAGAAGVSAHGYVNQIIIDGKSYVGYNPTIAPWQAEQDSIGWQNWATDTGFVPSSSMQDPDIICHLDAKNAPLTATVAAGSEITLQWTGWPDSHHGPVVDYLANCNGDCTTVDKTTLKFFKIDEMGQLELGAGGGTPGYWASDKFIDDGFVWKVTIPDSIAPGSYVLRHEQIALHQGYAEGLTQMYPQCINLVITGGGSDNPEGVLGTELYRSDDPGILYNIYNDESNPVYQIPGPEVYQG</sequence>
<keyword evidence="7" id="KW-0119">Carbohydrate metabolism</keyword>
<dbReference type="Gene3D" id="2.70.50.70">
    <property type="match status" value="1"/>
</dbReference>
<dbReference type="PANTHER" id="PTHR33353:SF34">
    <property type="entry name" value="ENDO-BETA-1,4-GLUCANASE D"/>
    <property type="match status" value="1"/>
</dbReference>
<proteinExistence type="inferred from homology"/>
<dbReference type="OrthoDB" id="4849160at2759"/>
<dbReference type="GO" id="GO:0016787">
    <property type="term" value="F:hydrolase activity"/>
    <property type="evidence" value="ECO:0007669"/>
    <property type="project" value="UniProtKB-KW"/>
</dbReference>
<evidence type="ECO:0000256" key="6">
    <source>
        <dbReference type="ARBA" id="ARBA00023157"/>
    </source>
</evidence>
<dbReference type="GO" id="GO:0030245">
    <property type="term" value="P:cellulose catabolic process"/>
    <property type="evidence" value="ECO:0007669"/>
    <property type="project" value="UniProtKB-KW"/>
</dbReference>
<evidence type="ECO:0000256" key="11">
    <source>
        <dbReference type="ARBA" id="ARBA00047174"/>
    </source>
</evidence>
<evidence type="ECO:0000256" key="3">
    <source>
        <dbReference type="ARBA" id="ARBA00022525"/>
    </source>
</evidence>
<keyword evidence="5" id="KW-0136">Cellulose degradation</keyword>
<comment type="subcellular location">
    <subcellularLocation>
        <location evidence="2">Secreted</location>
    </subcellularLocation>
</comment>
<evidence type="ECO:0000256" key="8">
    <source>
        <dbReference type="ARBA" id="ARBA00023326"/>
    </source>
</evidence>
<protein>
    <recommendedName>
        <fullName evidence="11">lytic cellulose monooxygenase (C4-dehydrogenating)</fullName>
        <ecNumber evidence="11">1.14.99.56</ecNumber>
    </recommendedName>
</protein>
<evidence type="ECO:0000313" key="14">
    <source>
        <dbReference type="EMBL" id="KAG9249612.1"/>
    </source>
</evidence>
<keyword evidence="3" id="KW-0964">Secreted</keyword>
<gene>
    <name evidence="14" type="ORF">F5Z01DRAFT_684501</name>
</gene>
<dbReference type="Proteomes" id="UP000887229">
    <property type="component" value="Unassembled WGS sequence"/>
</dbReference>
<evidence type="ECO:0000256" key="9">
    <source>
        <dbReference type="ARBA" id="ARBA00044502"/>
    </source>
</evidence>
<dbReference type="AlphaFoldDB" id="A0A9P8CK25"/>
<keyword evidence="14" id="KW-0378">Hydrolase</keyword>
<evidence type="ECO:0000256" key="10">
    <source>
        <dbReference type="ARBA" id="ARBA00045077"/>
    </source>
</evidence>
<evidence type="ECO:0000313" key="15">
    <source>
        <dbReference type="Proteomes" id="UP000887229"/>
    </source>
</evidence>
<dbReference type="Pfam" id="PF03443">
    <property type="entry name" value="AA9"/>
    <property type="match status" value="1"/>
</dbReference>
<dbReference type="GeneID" id="70296838"/>
<name>A0A9P8CK25_9HYPO</name>
<evidence type="ECO:0000256" key="4">
    <source>
        <dbReference type="ARBA" id="ARBA00022729"/>
    </source>
</evidence>
<keyword evidence="15" id="KW-1185">Reference proteome</keyword>
<dbReference type="EMBL" id="MU251299">
    <property type="protein sequence ID" value="KAG9249612.1"/>
    <property type="molecule type" value="Genomic_DNA"/>
</dbReference>
<feature type="domain" description="Auxiliary Activity family 9 catalytic" evidence="13">
    <location>
        <begin position="22"/>
        <end position="240"/>
    </location>
</feature>
<comment type="cofactor">
    <cofactor evidence="1">
        <name>Cu(2+)</name>
        <dbReference type="ChEBI" id="CHEBI:29036"/>
    </cofactor>
</comment>
<dbReference type="GO" id="GO:0005576">
    <property type="term" value="C:extracellular region"/>
    <property type="evidence" value="ECO:0007669"/>
    <property type="project" value="UniProtKB-SubCell"/>
</dbReference>
<comment type="caution">
    <text evidence="14">The sequence shown here is derived from an EMBL/GenBank/DDBJ whole genome shotgun (WGS) entry which is preliminary data.</text>
</comment>
<evidence type="ECO:0000256" key="12">
    <source>
        <dbReference type="SAM" id="SignalP"/>
    </source>
</evidence>
<dbReference type="EC" id="1.14.99.56" evidence="11"/>
<dbReference type="CDD" id="cd21175">
    <property type="entry name" value="LPMO_AA9"/>
    <property type="match status" value="1"/>
</dbReference>
<comment type="catalytic activity">
    <reaction evidence="10">
        <text>[(1-&gt;4)-beta-D-glucosyl]n+m + reduced acceptor + O2 = 4-dehydro-beta-D-glucosyl-[(1-&gt;4)-beta-D-glucosyl]n-1 + [(1-&gt;4)-beta-D-glucosyl]m + acceptor + H2O.</text>
        <dbReference type="EC" id="1.14.99.56"/>
    </reaction>
</comment>
<evidence type="ECO:0000259" key="13">
    <source>
        <dbReference type="Pfam" id="PF03443"/>
    </source>
</evidence>
<feature type="chain" id="PRO_5040411446" description="lytic cellulose monooxygenase (C4-dehydrogenating)" evidence="12">
    <location>
        <begin position="22"/>
        <end position="253"/>
    </location>
</feature>